<evidence type="ECO:0000313" key="1">
    <source>
        <dbReference type="EMBL" id="KAH7970529.1"/>
    </source>
</evidence>
<proteinExistence type="predicted"/>
<dbReference type="EMBL" id="CM023480">
    <property type="protein sequence ID" value="KAH7970529.1"/>
    <property type="molecule type" value="Genomic_DNA"/>
</dbReference>
<keyword evidence="2" id="KW-1185">Reference proteome</keyword>
<protein>
    <submittedName>
        <fullName evidence="1">Uncharacterized protein</fullName>
    </submittedName>
</protein>
<dbReference type="Proteomes" id="UP000821865">
    <property type="component" value="Chromosome 11"/>
</dbReference>
<reference evidence="1" key="1">
    <citation type="submission" date="2020-05" db="EMBL/GenBank/DDBJ databases">
        <title>Large-scale comparative analyses of tick genomes elucidate their genetic diversity and vector capacities.</title>
        <authorList>
            <person name="Jia N."/>
            <person name="Wang J."/>
            <person name="Shi W."/>
            <person name="Du L."/>
            <person name="Sun Y."/>
            <person name="Zhan W."/>
            <person name="Jiang J."/>
            <person name="Wang Q."/>
            <person name="Zhang B."/>
            <person name="Ji P."/>
            <person name="Sakyi L.B."/>
            <person name="Cui X."/>
            <person name="Yuan T."/>
            <person name="Jiang B."/>
            <person name="Yang W."/>
            <person name="Lam T.T.-Y."/>
            <person name="Chang Q."/>
            <person name="Ding S."/>
            <person name="Wang X."/>
            <person name="Zhu J."/>
            <person name="Ruan X."/>
            <person name="Zhao L."/>
            <person name="Wei J."/>
            <person name="Que T."/>
            <person name="Du C."/>
            <person name="Cheng J."/>
            <person name="Dai P."/>
            <person name="Han X."/>
            <person name="Huang E."/>
            <person name="Gao Y."/>
            <person name="Liu J."/>
            <person name="Shao H."/>
            <person name="Ye R."/>
            <person name="Li L."/>
            <person name="Wei W."/>
            <person name="Wang X."/>
            <person name="Wang C."/>
            <person name="Yang T."/>
            <person name="Huo Q."/>
            <person name="Li W."/>
            <person name="Guo W."/>
            <person name="Chen H."/>
            <person name="Zhou L."/>
            <person name="Ni X."/>
            <person name="Tian J."/>
            <person name="Zhou Y."/>
            <person name="Sheng Y."/>
            <person name="Liu T."/>
            <person name="Pan Y."/>
            <person name="Xia L."/>
            <person name="Li J."/>
            <person name="Zhao F."/>
            <person name="Cao W."/>
        </authorList>
    </citation>
    <scope>NUCLEOTIDE SEQUENCE</scope>
    <source>
        <strain evidence="1">Dsil-2018</strain>
    </source>
</reference>
<name>A0ACB8DIX3_DERSI</name>
<accession>A0ACB8DIX3</accession>
<sequence>MAASQSPTAGASPAAGPNATGRSGIMDEEAAMVMLQDRLEEKNLTPVHVVRRHVSPQTIILRLGTKLNLAKYPTYQVTNAIGVDAGLTASEETQKLAGLRSVTLDGERHDVTAYVAAEARHAGCVVHGLPKDIPDDQLLSIISVEDRQILAAQRLGQSETILLTVKGAMVPKEVKMGLWLTKTQPFRPRAVQCTICFIIGHRADVCPTAHEFTRCETCGQQFPPAQRPDRTAHECEVRCFKCEGPHGARDPRCPKKQQADKVTRLAAERRSTTQDHNKELRSAPKPPNKPKNSNHSTTALKLYEIRHGTQNRSPDPDLAVCQATQRKDRRHPRHHPSRKLQVLCGPWSPGSHPRIPKSPRTSNPGTYLQPR</sequence>
<organism evidence="1 2">
    <name type="scientific">Dermacentor silvarum</name>
    <name type="common">Tick</name>
    <dbReference type="NCBI Taxonomy" id="543639"/>
    <lineage>
        <taxon>Eukaryota</taxon>
        <taxon>Metazoa</taxon>
        <taxon>Ecdysozoa</taxon>
        <taxon>Arthropoda</taxon>
        <taxon>Chelicerata</taxon>
        <taxon>Arachnida</taxon>
        <taxon>Acari</taxon>
        <taxon>Parasitiformes</taxon>
        <taxon>Ixodida</taxon>
        <taxon>Ixodoidea</taxon>
        <taxon>Ixodidae</taxon>
        <taxon>Rhipicephalinae</taxon>
        <taxon>Dermacentor</taxon>
    </lineage>
</organism>
<comment type="caution">
    <text evidence="1">The sequence shown here is derived from an EMBL/GenBank/DDBJ whole genome shotgun (WGS) entry which is preliminary data.</text>
</comment>
<gene>
    <name evidence="1" type="ORF">HPB49_009537</name>
</gene>
<evidence type="ECO:0000313" key="2">
    <source>
        <dbReference type="Proteomes" id="UP000821865"/>
    </source>
</evidence>